<proteinExistence type="predicted"/>
<evidence type="ECO:0000259" key="1">
    <source>
        <dbReference type="PROSITE" id="PS51340"/>
    </source>
</evidence>
<dbReference type="InterPro" id="IPR005302">
    <property type="entry name" value="MoCF_Sase_C"/>
</dbReference>
<dbReference type="PROSITE" id="PS51340">
    <property type="entry name" value="MOSC"/>
    <property type="match status" value="1"/>
</dbReference>
<sequence length="283" mass="31096">MSNKSAITVSTLWRYPVKSMMGEELNGAQVNLTGLLGDRYYALIDVETDKVVSAKNPKKWPGFFSFRSAYTAPLEANSDHALWITLPDGTVLHSEQTDINDKLSGFLGRPVRLETKAPDAAKLEQYWPEYDGDSNEISNEGVAGDAPQGSFFDYAALHLLTSSSIEAMQKLYPAGRFEARRFRPNIMLDTAGLEGFVENDWVGKTIRLGDTLRVHISYPCPRCVMPTLAQGDLPADGGILKHAVAKNTPFVSFAGKELPSVGVYAKVVHPGWVKRGDSITIED</sequence>
<evidence type="ECO:0000313" key="3">
    <source>
        <dbReference type="Proteomes" id="UP000195667"/>
    </source>
</evidence>
<dbReference type="GO" id="GO:0030151">
    <property type="term" value="F:molybdenum ion binding"/>
    <property type="evidence" value="ECO:0007669"/>
    <property type="project" value="InterPro"/>
</dbReference>
<accession>A0A1R4H770</accession>
<dbReference type="InterPro" id="IPR005303">
    <property type="entry name" value="MOCOS_middle"/>
</dbReference>
<dbReference type="RefSeq" id="WP_087143142.1">
    <property type="nucleotide sequence ID" value="NZ_FUKI01000096.1"/>
</dbReference>
<dbReference type="Proteomes" id="UP000195667">
    <property type="component" value="Unassembled WGS sequence"/>
</dbReference>
<evidence type="ECO:0000313" key="2">
    <source>
        <dbReference type="EMBL" id="SJM91871.1"/>
    </source>
</evidence>
<dbReference type="SUPFAM" id="SSF141673">
    <property type="entry name" value="MOSC N-terminal domain-like"/>
    <property type="match status" value="1"/>
</dbReference>
<dbReference type="EMBL" id="FUKI01000096">
    <property type="protein sequence ID" value="SJM91871.1"/>
    <property type="molecule type" value="Genomic_DNA"/>
</dbReference>
<name>A0A1R4H770_9GAMM</name>
<dbReference type="GO" id="GO:0003824">
    <property type="term" value="F:catalytic activity"/>
    <property type="evidence" value="ECO:0007669"/>
    <property type="project" value="InterPro"/>
</dbReference>
<organism evidence="2 3">
    <name type="scientific">Crenothrix polyspora</name>
    <dbReference type="NCBI Taxonomy" id="360316"/>
    <lineage>
        <taxon>Bacteria</taxon>
        <taxon>Pseudomonadati</taxon>
        <taxon>Pseudomonadota</taxon>
        <taxon>Gammaproteobacteria</taxon>
        <taxon>Methylococcales</taxon>
        <taxon>Crenotrichaceae</taxon>
        <taxon>Crenothrix</taxon>
    </lineage>
</organism>
<keyword evidence="3" id="KW-1185">Reference proteome</keyword>
<dbReference type="Pfam" id="PF03476">
    <property type="entry name" value="MOSC_N"/>
    <property type="match status" value="1"/>
</dbReference>
<dbReference type="OrthoDB" id="581532at2"/>
<dbReference type="AlphaFoldDB" id="A0A1R4H770"/>
<dbReference type="Gene3D" id="2.40.33.20">
    <property type="entry name" value="PK beta-barrel domain-like"/>
    <property type="match status" value="1"/>
</dbReference>
<reference evidence="3" key="1">
    <citation type="submission" date="2017-02" db="EMBL/GenBank/DDBJ databases">
        <authorList>
            <person name="Daims H."/>
        </authorList>
    </citation>
    <scope>NUCLEOTIDE SEQUENCE [LARGE SCALE GENOMIC DNA]</scope>
</reference>
<dbReference type="GO" id="GO:0030170">
    <property type="term" value="F:pyridoxal phosphate binding"/>
    <property type="evidence" value="ECO:0007669"/>
    <property type="project" value="InterPro"/>
</dbReference>
<feature type="domain" description="MOSC" evidence="1">
    <location>
        <begin position="125"/>
        <end position="282"/>
    </location>
</feature>
<dbReference type="InterPro" id="IPR011037">
    <property type="entry name" value="Pyrv_Knase-like_insert_dom_sf"/>
</dbReference>
<protein>
    <submittedName>
        <fullName evidence="2">MOSC domain-containing protein</fullName>
    </submittedName>
</protein>
<dbReference type="Pfam" id="PF03473">
    <property type="entry name" value="MOSC"/>
    <property type="match status" value="1"/>
</dbReference>
<dbReference type="SUPFAM" id="SSF50800">
    <property type="entry name" value="PK beta-barrel domain-like"/>
    <property type="match status" value="1"/>
</dbReference>
<gene>
    <name evidence="2" type="ORF">CRENPOLYSF1_220034</name>
</gene>